<dbReference type="EMBL" id="WMIG01000013">
    <property type="protein sequence ID" value="MTH61173.1"/>
    <property type="molecule type" value="Genomic_DNA"/>
</dbReference>
<sequence>MKITSAVIDQLLPRLNVDMIDLPSDDMDFSERFQAVVGQDVLLSIGLHTNATSAVWQFEIAELSGHWHAESEMKLPARDYKFFAGFTSFENAMAALCETTRYLSSLDGFSEV</sequence>
<evidence type="ECO:0000313" key="2">
    <source>
        <dbReference type="Proteomes" id="UP000449846"/>
    </source>
</evidence>
<reference evidence="1 2" key="1">
    <citation type="submission" date="2019-11" db="EMBL/GenBank/DDBJ databases">
        <authorList>
            <person name="Dong K."/>
        </authorList>
    </citation>
    <scope>NUCLEOTIDE SEQUENCE [LARGE SCALE GENOMIC DNA]</scope>
    <source>
        <strain evidence="1 2">NBRC 112902</strain>
    </source>
</reference>
<keyword evidence="2" id="KW-1185">Reference proteome</keyword>
<comment type="caution">
    <text evidence="1">The sequence shown here is derived from an EMBL/GenBank/DDBJ whole genome shotgun (WGS) entry which is preliminary data.</text>
</comment>
<dbReference type="AlphaFoldDB" id="A0A844HLM1"/>
<dbReference type="Proteomes" id="UP000449846">
    <property type="component" value="Unassembled WGS sequence"/>
</dbReference>
<dbReference type="RefSeq" id="WP_155041115.1">
    <property type="nucleotide sequence ID" value="NZ_WMIG01000013.1"/>
</dbReference>
<gene>
    <name evidence="1" type="ORF">GL300_18340</name>
</gene>
<name>A0A844HLM1_9RHOB</name>
<evidence type="ECO:0000313" key="1">
    <source>
        <dbReference type="EMBL" id="MTH61173.1"/>
    </source>
</evidence>
<accession>A0A844HLM1</accession>
<organism evidence="1 2">
    <name type="scientific">Paracoccus litorisediminis</name>
    <dbReference type="NCBI Taxonomy" id="2006130"/>
    <lineage>
        <taxon>Bacteria</taxon>
        <taxon>Pseudomonadati</taxon>
        <taxon>Pseudomonadota</taxon>
        <taxon>Alphaproteobacteria</taxon>
        <taxon>Rhodobacterales</taxon>
        <taxon>Paracoccaceae</taxon>
        <taxon>Paracoccus</taxon>
    </lineage>
</organism>
<protein>
    <submittedName>
        <fullName evidence="1">Uncharacterized protein</fullName>
    </submittedName>
</protein>
<proteinExistence type="predicted"/>